<dbReference type="SMART" id="SM00382">
    <property type="entry name" value="AAA"/>
    <property type="match status" value="1"/>
</dbReference>
<dbReference type="InterPro" id="IPR027417">
    <property type="entry name" value="P-loop_NTPase"/>
</dbReference>
<proteinExistence type="predicted"/>
<dbReference type="PRINTS" id="PR00364">
    <property type="entry name" value="DISEASERSIST"/>
</dbReference>
<evidence type="ECO:0000256" key="1">
    <source>
        <dbReference type="PROSITE-ProRule" id="PRU00339"/>
    </source>
</evidence>
<gene>
    <name evidence="3" type="ORF">JW613_27560</name>
</gene>
<evidence type="ECO:0000259" key="2">
    <source>
        <dbReference type="SMART" id="SM00382"/>
    </source>
</evidence>
<dbReference type="InterPro" id="IPR036388">
    <property type="entry name" value="WH-like_DNA-bd_sf"/>
</dbReference>
<comment type="caution">
    <text evidence="3">The sequence shown here is derived from an EMBL/GenBank/DDBJ whole genome shotgun (WGS) entry which is preliminary data.</text>
</comment>
<keyword evidence="1" id="KW-0802">TPR repeat</keyword>
<protein>
    <submittedName>
        <fullName evidence="3">Tetratricopeptide repeat protein</fullName>
    </submittedName>
</protein>
<dbReference type="SUPFAM" id="SSF48452">
    <property type="entry name" value="TPR-like"/>
    <property type="match status" value="1"/>
</dbReference>
<dbReference type="Pfam" id="PF13424">
    <property type="entry name" value="TPR_12"/>
    <property type="match status" value="1"/>
</dbReference>
<dbReference type="Proteomes" id="UP000721954">
    <property type="component" value="Unassembled WGS sequence"/>
</dbReference>
<dbReference type="Gene3D" id="1.25.40.10">
    <property type="entry name" value="Tetratricopeptide repeat domain"/>
    <property type="match status" value="2"/>
</dbReference>
<sequence>MEPDSRQNAIAFAEALLAQAEARSGFLPVLRVWLLQYERFVSGTGGGSASESSNAVESTQLSGTVIQAREIHGNVQVQTEPPPRPPVPHQLLPVPADFVDRQDDLTALERIRTEHRGDSALIVAVTGPAGVGKTVLVSRWLKLLTPAFPDGQLYADMTGYSLSGAQRPSDVLDRLLRALGCRQVPAELAEKAALWRSLTAGRQVALMVDNALSAAQVRPLLPGGGSSLVAVVSRRRLMGLGIDGAAFHTLDVLGAEESVELLSRRIGNQRARDEPSSVRQVAALCAGLPLAVCVAAARMAARPQQSVAAVVGAMTEKTRPLEAFRLDGDRVVEAALDESYRALEPEVARVYRQLGVLPVDVFCLHASAAACATDVSSMGDLVEELIEASLLEELGPHPATGQPRYRLHDLIRLHAAHRAAQEEPDTASVDTERRFVDWYLATATAARTLLSPSHRRLRRDYAFPPPATSDFEEAETAWDWMHSEGPHLMQLVRLAAERGWDAVCWQLVDSMQPWFLRARPYDLWVESHQLGLAAARRAGHSEGVSRMLTTGGSGMYNAGRLDDALDWFTQALRDARERGDRRAEAQALHGLGQTHRLADRLQQAAALFTEALDIRSDIGYRRGAALSRLCLGDVALAADRPDEARLCLGRARAELLAVQDRYDAARALAFLGRAHAHPSLRGYAEAVRLLSTALGEFRSAGSVHWQARVLEMLGETAQEQGALETARRRFADSLALYEPVSPVDARRLKEHLHKIGWGSPRE</sequence>
<organism evidence="3 4">
    <name type="scientific">Streptomyces smyrnaeus</name>
    <dbReference type="NCBI Taxonomy" id="1387713"/>
    <lineage>
        <taxon>Bacteria</taxon>
        <taxon>Bacillati</taxon>
        <taxon>Actinomycetota</taxon>
        <taxon>Actinomycetes</taxon>
        <taxon>Kitasatosporales</taxon>
        <taxon>Streptomycetaceae</taxon>
        <taxon>Streptomyces</taxon>
    </lineage>
</organism>
<accession>A0ABS3Y2Z4</accession>
<dbReference type="PROSITE" id="PS50005">
    <property type="entry name" value="TPR"/>
    <property type="match status" value="1"/>
</dbReference>
<dbReference type="Gene3D" id="1.10.10.10">
    <property type="entry name" value="Winged helix-like DNA-binding domain superfamily/Winged helix DNA-binding domain"/>
    <property type="match status" value="1"/>
</dbReference>
<dbReference type="InterPro" id="IPR019734">
    <property type="entry name" value="TPR_rpt"/>
</dbReference>
<dbReference type="SUPFAM" id="SSF52540">
    <property type="entry name" value="P-loop containing nucleoside triphosphate hydrolases"/>
    <property type="match status" value="1"/>
</dbReference>
<dbReference type="InterPro" id="IPR049945">
    <property type="entry name" value="AAA_22"/>
</dbReference>
<dbReference type="Pfam" id="PF13401">
    <property type="entry name" value="AAA_22"/>
    <property type="match status" value="1"/>
</dbReference>
<feature type="repeat" description="TPR" evidence="1">
    <location>
        <begin position="585"/>
        <end position="618"/>
    </location>
</feature>
<dbReference type="InterPro" id="IPR003593">
    <property type="entry name" value="AAA+_ATPase"/>
</dbReference>
<dbReference type="EMBL" id="JAFFZM010000019">
    <property type="protein sequence ID" value="MBO8202024.1"/>
    <property type="molecule type" value="Genomic_DNA"/>
</dbReference>
<evidence type="ECO:0000313" key="3">
    <source>
        <dbReference type="EMBL" id="MBO8202024.1"/>
    </source>
</evidence>
<dbReference type="InterPro" id="IPR011990">
    <property type="entry name" value="TPR-like_helical_dom_sf"/>
</dbReference>
<dbReference type="Gene3D" id="3.40.50.300">
    <property type="entry name" value="P-loop containing nucleotide triphosphate hydrolases"/>
    <property type="match status" value="1"/>
</dbReference>
<feature type="domain" description="AAA+ ATPase" evidence="2">
    <location>
        <begin position="119"/>
        <end position="336"/>
    </location>
</feature>
<name>A0ABS3Y2Z4_9ACTN</name>
<evidence type="ECO:0000313" key="4">
    <source>
        <dbReference type="Proteomes" id="UP000721954"/>
    </source>
</evidence>
<reference evidence="3 4" key="1">
    <citation type="submission" date="2021-02" db="EMBL/GenBank/DDBJ databases">
        <title>Streptomyces spirodelae sp. nov., isolated from duckweed.</title>
        <authorList>
            <person name="Saimee Y."/>
            <person name="Duangmal K."/>
        </authorList>
    </citation>
    <scope>NUCLEOTIDE SEQUENCE [LARGE SCALE GENOMIC DNA]</scope>
    <source>
        <strain evidence="3 4">DSM 42105</strain>
    </source>
</reference>
<dbReference type="PANTHER" id="PTHR47691">
    <property type="entry name" value="REGULATOR-RELATED"/>
    <property type="match status" value="1"/>
</dbReference>
<keyword evidence="4" id="KW-1185">Reference proteome</keyword>
<dbReference type="PANTHER" id="PTHR47691:SF3">
    <property type="entry name" value="HTH-TYPE TRANSCRIPTIONAL REGULATOR RV0890C-RELATED"/>
    <property type="match status" value="1"/>
</dbReference>